<dbReference type="EMBL" id="CP053586">
    <property type="protein sequence ID" value="WNZ24598.1"/>
    <property type="molecule type" value="Genomic_DNA"/>
</dbReference>
<evidence type="ECO:0000256" key="2">
    <source>
        <dbReference type="ARBA" id="ARBA00022475"/>
    </source>
</evidence>
<feature type="transmembrane region" description="Helical" evidence="6">
    <location>
        <begin position="113"/>
        <end position="134"/>
    </location>
</feature>
<name>A0AA96WG49_9CYAN</name>
<protein>
    <submittedName>
        <fullName evidence="7">LysE family translocator</fullName>
    </submittedName>
</protein>
<feature type="transmembrane region" description="Helical" evidence="6">
    <location>
        <begin position="41"/>
        <end position="65"/>
    </location>
</feature>
<evidence type="ECO:0000256" key="5">
    <source>
        <dbReference type="ARBA" id="ARBA00023136"/>
    </source>
</evidence>
<feature type="transmembrane region" description="Helical" evidence="6">
    <location>
        <begin position="6"/>
        <end position="29"/>
    </location>
</feature>
<evidence type="ECO:0000256" key="1">
    <source>
        <dbReference type="ARBA" id="ARBA00004651"/>
    </source>
</evidence>
<keyword evidence="3 6" id="KW-0812">Transmembrane</keyword>
<evidence type="ECO:0000256" key="4">
    <source>
        <dbReference type="ARBA" id="ARBA00022989"/>
    </source>
</evidence>
<accession>A0AA96WG49</accession>
<dbReference type="PANTHER" id="PTHR30086:SF20">
    <property type="entry name" value="ARGININE EXPORTER PROTEIN ARGO-RELATED"/>
    <property type="match status" value="1"/>
</dbReference>
<keyword evidence="5 6" id="KW-0472">Membrane</keyword>
<feature type="transmembrane region" description="Helical" evidence="6">
    <location>
        <begin position="146"/>
        <end position="177"/>
    </location>
</feature>
<sequence>MPNFAAFSLFLTAAFILSITPGPGMLYVLTRSLHGGRQEGLVSALGTFIGGFFHVLAAAIGLSAVLMASAVAFSVVKYAGAAYLIYLGMRMLLSRRELLHSINSRGSGNQRALYQGIVTEILNPKTGLFFLAFIPQFVDPSSNTLLQFLLLGLITISFNFTVDVIVAAFAGPLGSYFQSHRRFRQRQRTFSGCSMIGLGAYVALAEQK</sequence>
<feature type="transmembrane region" description="Helical" evidence="6">
    <location>
        <begin position="71"/>
        <end position="93"/>
    </location>
</feature>
<proteinExistence type="predicted"/>
<dbReference type="PIRSF" id="PIRSF006324">
    <property type="entry name" value="LeuE"/>
    <property type="match status" value="1"/>
</dbReference>
<dbReference type="GO" id="GO:0005886">
    <property type="term" value="C:plasma membrane"/>
    <property type="evidence" value="ECO:0007669"/>
    <property type="project" value="UniProtKB-SubCell"/>
</dbReference>
<dbReference type="InterPro" id="IPR001123">
    <property type="entry name" value="LeuE-type"/>
</dbReference>
<organism evidence="7">
    <name type="scientific">Leptolyngbya sp. NK1-12</name>
    <dbReference type="NCBI Taxonomy" id="2547451"/>
    <lineage>
        <taxon>Bacteria</taxon>
        <taxon>Bacillati</taxon>
        <taxon>Cyanobacteriota</taxon>
        <taxon>Cyanophyceae</taxon>
        <taxon>Leptolyngbyales</taxon>
        <taxon>Leptolyngbyaceae</taxon>
        <taxon>Leptolyngbya group</taxon>
        <taxon>Leptolyngbya</taxon>
    </lineage>
</organism>
<dbReference type="RefSeq" id="WP_035997243.1">
    <property type="nucleotide sequence ID" value="NZ_CP053586.1"/>
</dbReference>
<dbReference type="PANTHER" id="PTHR30086">
    <property type="entry name" value="ARGININE EXPORTER PROTEIN ARGO"/>
    <property type="match status" value="1"/>
</dbReference>
<evidence type="ECO:0000256" key="3">
    <source>
        <dbReference type="ARBA" id="ARBA00022692"/>
    </source>
</evidence>
<gene>
    <name evidence="7" type="ORF">HJG54_18230</name>
</gene>
<evidence type="ECO:0000256" key="6">
    <source>
        <dbReference type="SAM" id="Phobius"/>
    </source>
</evidence>
<comment type="subcellular location">
    <subcellularLocation>
        <location evidence="1">Cell membrane</location>
        <topology evidence="1">Multi-pass membrane protein</topology>
    </subcellularLocation>
</comment>
<reference evidence="7" key="1">
    <citation type="submission" date="2020-05" db="EMBL/GenBank/DDBJ databases">
        <authorList>
            <person name="Zhu T."/>
            <person name="Keshari N."/>
            <person name="Lu X."/>
        </authorList>
    </citation>
    <scope>NUCLEOTIDE SEQUENCE</scope>
    <source>
        <strain evidence="7">NK1-12</strain>
    </source>
</reference>
<dbReference type="Pfam" id="PF01810">
    <property type="entry name" value="LysE"/>
    <property type="match status" value="1"/>
</dbReference>
<dbReference type="AlphaFoldDB" id="A0AA96WG49"/>
<keyword evidence="4 6" id="KW-1133">Transmembrane helix</keyword>
<evidence type="ECO:0000313" key="7">
    <source>
        <dbReference type="EMBL" id="WNZ24598.1"/>
    </source>
</evidence>
<dbReference type="GO" id="GO:0015171">
    <property type="term" value="F:amino acid transmembrane transporter activity"/>
    <property type="evidence" value="ECO:0007669"/>
    <property type="project" value="TreeGrafter"/>
</dbReference>
<keyword evidence="2" id="KW-1003">Cell membrane</keyword>